<dbReference type="Proteomes" id="UP000198741">
    <property type="component" value="Chromosome I"/>
</dbReference>
<sequence length="144" mass="15427">MSNVDPAGQQGGAADELARVSFEVMGRLARLAAEADLSLTQLRMLAILRDRRPRMAELAAALGIDRSSVSGLIGRAEQRGLVTREAATSDGRGVSVALTPTGRKFVAPLELRSNNALEPLLANLAPAERQTLERLLAQITDQQR</sequence>
<protein>
    <submittedName>
        <fullName evidence="2">DNA-binding transcriptional regulator, MarR family</fullName>
    </submittedName>
</protein>
<name>A0A1H0IS14_9ACTN</name>
<dbReference type="PANTHER" id="PTHR33164">
    <property type="entry name" value="TRANSCRIPTIONAL REGULATOR, MARR FAMILY"/>
    <property type="match status" value="1"/>
</dbReference>
<feature type="domain" description="HTH marR-type" evidence="1">
    <location>
        <begin position="10"/>
        <end position="141"/>
    </location>
</feature>
<evidence type="ECO:0000259" key="1">
    <source>
        <dbReference type="PROSITE" id="PS50995"/>
    </source>
</evidence>
<accession>A0A1H0IS14</accession>
<dbReference type="SMART" id="SM00347">
    <property type="entry name" value="HTH_MARR"/>
    <property type="match status" value="1"/>
</dbReference>
<keyword evidence="3" id="KW-1185">Reference proteome</keyword>
<keyword evidence="2" id="KW-0238">DNA-binding</keyword>
<dbReference type="GO" id="GO:0003700">
    <property type="term" value="F:DNA-binding transcription factor activity"/>
    <property type="evidence" value="ECO:0007669"/>
    <property type="project" value="InterPro"/>
</dbReference>
<dbReference type="GO" id="GO:0003677">
    <property type="term" value="F:DNA binding"/>
    <property type="evidence" value="ECO:0007669"/>
    <property type="project" value="UniProtKB-KW"/>
</dbReference>
<dbReference type="InterPro" id="IPR036388">
    <property type="entry name" value="WH-like_DNA-bd_sf"/>
</dbReference>
<dbReference type="EMBL" id="LT629710">
    <property type="protein sequence ID" value="SDO33831.1"/>
    <property type="molecule type" value="Genomic_DNA"/>
</dbReference>
<dbReference type="Pfam" id="PF12802">
    <property type="entry name" value="MarR_2"/>
    <property type="match status" value="1"/>
</dbReference>
<dbReference type="SUPFAM" id="SSF46785">
    <property type="entry name" value="Winged helix' DNA-binding domain"/>
    <property type="match status" value="1"/>
</dbReference>
<proteinExistence type="predicted"/>
<dbReference type="PROSITE" id="PS50995">
    <property type="entry name" value="HTH_MARR_2"/>
    <property type="match status" value="1"/>
</dbReference>
<dbReference type="GO" id="GO:0006950">
    <property type="term" value="P:response to stress"/>
    <property type="evidence" value="ECO:0007669"/>
    <property type="project" value="TreeGrafter"/>
</dbReference>
<dbReference type="InterPro" id="IPR036390">
    <property type="entry name" value="WH_DNA-bd_sf"/>
</dbReference>
<reference evidence="2 3" key="1">
    <citation type="submission" date="2016-10" db="EMBL/GenBank/DDBJ databases">
        <authorList>
            <person name="de Groot N.N."/>
        </authorList>
    </citation>
    <scope>NUCLEOTIDE SEQUENCE [LARGE SCALE GENOMIC DNA]</scope>
    <source>
        <strain evidence="3">P4-7,KCTC 19426,CECT 7604</strain>
    </source>
</reference>
<dbReference type="InterPro" id="IPR000835">
    <property type="entry name" value="HTH_MarR-typ"/>
</dbReference>
<evidence type="ECO:0000313" key="3">
    <source>
        <dbReference type="Proteomes" id="UP000198741"/>
    </source>
</evidence>
<dbReference type="PRINTS" id="PR00598">
    <property type="entry name" value="HTHMARR"/>
</dbReference>
<dbReference type="AlphaFoldDB" id="A0A1H0IS14"/>
<organism evidence="2 3">
    <name type="scientific">Nakamurella panacisegetis</name>
    <dbReference type="NCBI Taxonomy" id="1090615"/>
    <lineage>
        <taxon>Bacteria</taxon>
        <taxon>Bacillati</taxon>
        <taxon>Actinomycetota</taxon>
        <taxon>Actinomycetes</taxon>
        <taxon>Nakamurellales</taxon>
        <taxon>Nakamurellaceae</taxon>
        <taxon>Nakamurella</taxon>
    </lineage>
</organism>
<dbReference type="OrthoDB" id="9807800at2"/>
<gene>
    <name evidence="2" type="ORF">SAMN04515671_0610</name>
</gene>
<dbReference type="PANTHER" id="PTHR33164:SF43">
    <property type="entry name" value="HTH-TYPE TRANSCRIPTIONAL REPRESSOR YETL"/>
    <property type="match status" value="1"/>
</dbReference>
<dbReference type="InterPro" id="IPR039422">
    <property type="entry name" value="MarR/SlyA-like"/>
</dbReference>
<dbReference type="Gene3D" id="1.10.10.10">
    <property type="entry name" value="Winged helix-like DNA-binding domain superfamily/Winged helix DNA-binding domain"/>
    <property type="match status" value="1"/>
</dbReference>
<evidence type="ECO:0000313" key="2">
    <source>
        <dbReference type="EMBL" id="SDO33831.1"/>
    </source>
</evidence>